<keyword evidence="11" id="KW-1185">Reference proteome</keyword>
<comment type="caution">
    <text evidence="10">The sequence shown here is derived from an EMBL/GenBank/DDBJ whole genome shotgun (WGS) entry which is preliminary data.</text>
</comment>
<keyword evidence="3" id="KW-0813">Transport</keyword>
<keyword evidence="7 9" id="KW-0472">Membrane</keyword>
<evidence type="ECO:0000256" key="8">
    <source>
        <dbReference type="ARBA" id="ARBA00023303"/>
    </source>
</evidence>
<name>A0AAV6Y2B4_9LAMI</name>
<evidence type="ECO:0000256" key="9">
    <source>
        <dbReference type="SAM" id="Phobius"/>
    </source>
</evidence>
<evidence type="ECO:0000313" key="10">
    <source>
        <dbReference type="EMBL" id="KAG8389361.1"/>
    </source>
</evidence>
<protein>
    <recommendedName>
        <fullName evidence="12">Aluminum-activated malate transporter</fullName>
    </recommendedName>
</protein>
<keyword evidence="4 9" id="KW-0812">Transmembrane</keyword>
<dbReference type="Proteomes" id="UP000826271">
    <property type="component" value="Unassembled WGS sequence"/>
</dbReference>
<feature type="transmembrane region" description="Helical" evidence="9">
    <location>
        <begin position="91"/>
        <end position="110"/>
    </location>
</feature>
<evidence type="ECO:0000256" key="3">
    <source>
        <dbReference type="ARBA" id="ARBA00022448"/>
    </source>
</evidence>
<reference evidence="10" key="1">
    <citation type="submission" date="2019-10" db="EMBL/GenBank/DDBJ databases">
        <authorList>
            <person name="Zhang R."/>
            <person name="Pan Y."/>
            <person name="Wang J."/>
            <person name="Ma R."/>
            <person name="Yu S."/>
        </authorList>
    </citation>
    <scope>NUCLEOTIDE SEQUENCE</scope>
    <source>
        <strain evidence="10">LA-IB0</strain>
        <tissue evidence="10">Leaf</tissue>
    </source>
</reference>
<dbReference type="GO" id="GO:0016020">
    <property type="term" value="C:membrane"/>
    <property type="evidence" value="ECO:0007669"/>
    <property type="project" value="UniProtKB-SubCell"/>
</dbReference>
<comment type="subcellular location">
    <subcellularLocation>
        <location evidence="1">Membrane</location>
        <topology evidence="1">Multi-pass membrane protein</topology>
    </subcellularLocation>
</comment>
<evidence type="ECO:0000256" key="7">
    <source>
        <dbReference type="ARBA" id="ARBA00023136"/>
    </source>
</evidence>
<comment type="similarity">
    <text evidence="2">Belongs to the aromatic acid exporter (TC 2.A.85) family.</text>
</comment>
<evidence type="ECO:0008006" key="12">
    <source>
        <dbReference type="Google" id="ProtNLM"/>
    </source>
</evidence>
<dbReference type="GO" id="GO:0015743">
    <property type="term" value="P:malate transport"/>
    <property type="evidence" value="ECO:0007669"/>
    <property type="project" value="InterPro"/>
</dbReference>
<accession>A0AAV6Y2B4</accession>
<dbReference type="AlphaFoldDB" id="A0AAV6Y2B4"/>
<proteinExistence type="inferred from homology"/>
<feature type="transmembrane region" description="Helical" evidence="9">
    <location>
        <begin position="58"/>
        <end position="79"/>
    </location>
</feature>
<keyword evidence="6" id="KW-0406">Ion transport</keyword>
<evidence type="ECO:0000256" key="5">
    <source>
        <dbReference type="ARBA" id="ARBA00022989"/>
    </source>
</evidence>
<keyword evidence="5 9" id="KW-1133">Transmembrane helix</keyword>
<dbReference type="InterPro" id="IPR020966">
    <property type="entry name" value="ALMT"/>
</dbReference>
<evidence type="ECO:0000256" key="4">
    <source>
        <dbReference type="ARBA" id="ARBA00022692"/>
    </source>
</evidence>
<evidence type="ECO:0000256" key="6">
    <source>
        <dbReference type="ARBA" id="ARBA00023065"/>
    </source>
</evidence>
<organism evidence="10 11">
    <name type="scientific">Buddleja alternifolia</name>
    <dbReference type="NCBI Taxonomy" id="168488"/>
    <lineage>
        <taxon>Eukaryota</taxon>
        <taxon>Viridiplantae</taxon>
        <taxon>Streptophyta</taxon>
        <taxon>Embryophyta</taxon>
        <taxon>Tracheophyta</taxon>
        <taxon>Spermatophyta</taxon>
        <taxon>Magnoliopsida</taxon>
        <taxon>eudicotyledons</taxon>
        <taxon>Gunneridae</taxon>
        <taxon>Pentapetalae</taxon>
        <taxon>asterids</taxon>
        <taxon>lamiids</taxon>
        <taxon>Lamiales</taxon>
        <taxon>Scrophulariaceae</taxon>
        <taxon>Buddlejeae</taxon>
        <taxon>Buddleja</taxon>
    </lineage>
</organism>
<dbReference type="GO" id="GO:0034220">
    <property type="term" value="P:monoatomic ion transmembrane transport"/>
    <property type="evidence" value="ECO:0007669"/>
    <property type="project" value="UniProtKB-KW"/>
</dbReference>
<dbReference type="EMBL" id="WHWC01000002">
    <property type="protein sequence ID" value="KAG8389361.1"/>
    <property type="molecule type" value="Genomic_DNA"/>
</dbReference>
<keyword evidence="8" id="KW-0407">Ion channel</keyword>
<dbReference type="PANTHER" id="PTHR31086">
    <property type="entry name" value="ALUMINUM-ACTIVATED MALATE TRANSPORTER 10"/>
    <property type="match status" value="1"/>
</dbReference>
<dbReference type="Pfam" id="PF11744">
    <property type="entry name" value="ALMT"/>
    <property type="match status" value="1"/>
</dbReference>
<evidence type="ECO:0000256" key="2">
    <source>
        <dbReference type="ARBA" id="ARBA00007079"/>
    </source>
</evidence>
<feature type="transmembrane region" description="Helical" evidence="9">
    <location>
        <begin position="32"/>
        <end position="52"/>
    </location>
</feature>
<evidence type="ECO:0000256" key="1">
    <source>
        <dbReference type="ARBA" id="ARBA00004141"/>
    </source>
</evidence>
<evidence type="ECO:0000313" key="11">
    <source>
        <dbReference type="Proteomes" id="UP000826271"/>
    </source>
</evidence>
<sequence>MKATANGSNILVHNGTIVSFLKDMKRATLGKGINRGIGTVIGGGLGCLAAIIGDEITGIGSTIIVACSVFIFGAGVTYCRLVPRLKKRYDYGFMISILTFNLVAVSGVRADKVVELARSRLATIGIGFAIWCLDDYFASEKENQAAVSGRCDYIKACKSILNSKSNDESLPPATQRQSMKEPCEKFMLSTRCILRELGECVEKMELCPIKILITPKLQSMKLQLTPPFSSYKIQVLESDENIAITSFKFLLMEVVEKVEALAKKVEELGELANFRAKKIDV</sequence>
<gene>
    <name evidence="10" type="ORF">BUALT_Bualt02G0221300</name>
</gene>